<keyword evidence="9" id="KW-1185">Reference proteome</keyword>
<evidence type="ECO:0000256" key="3">
    <source>
        <dbReference type="ARBA" id="ARBA00022525"/>
    </source>
</evidence>
<dbReference type="GO" id="GO:0005576">
    <property type="term" value="C:extracellular region"/>
    <property type="evidence" value="ECO:0007669"/>
    <property type="project" value="UniProtKB-SubCell"/>
</dbReference>
<dbReference type="Bgee" id="ENSMODG00000041359">
    <property type="expression patterns" value="Expressed in blood and 9 other cell types or tissues"/>
</dbReference>
<reference evidence="8 9" key="1">
    <citation type="journal article" date="2007" name="Nature">
        <title>Genome of the marsupial Monodelphis domestica reveals innovation in non-coding sequences.</title>
        <authorList>
            <person name="Mikkelsen T.S."/>
            <person name="Wakefield M.J."/>
            <person name="Aken B."/>
            <person name="Amemiya C.T."/>
            <person name="Chang J.L."/>
            <person name="Duke S."/>
            <person name="Garber M."/>
            <person name="Gentles A.J."/>
            <person name="Goodstadt L."/>
            <person name="Heger A."/>
            <person name="Jurka J."/>
            <person name="Kamal M."/>
            <person name="Mauceli E."/>
            <person name="Searle S.M."/>
            <person name="Sharpe T."/>
            <person name="Baker M.L."/>
            <person name="Batzer M.A."/>
            <person name="Benos P.V."/>
            <person name="Belov K."/>
            <person name="Clamp M."/>
            <person name="Cook A."/>
            <person name="Cuff J."/>
            <person name="Das R."/>
            <person name="Davidow L."/>
            <person name="Deakin J.E."/>
            <person name="Fazzari M.J."/>
            <person name="Glass J.L."/>
            <person name="Grabherr M."/>
            <person name="Greally J.M."/>
            <person name="Gu W."/>
            <person name="Hore T.A."/>
            <person name="Huttley G.A."/>
            <person name="Kleber M."/>
            <person name="Jirtle R.L."/>
            <person name="Koina E."/>
            <person name="Lee J.T."/>
            <person name="Mahony S."/>
            <person name="Marra M.A."/>
            <person name="Miller R.D."/>
            <person name="Nicholls R.D."/>
            <person name="Oda M."/>
            <person name="Papenfuss A.T."/>
            <person name="Parra Z.E."/>
            <person name="Pollock D.D."/>
            <person name="Ray D.A."/>
            <person name="Schein J.E."/>
            <person name="Speed T.P."/>
            <person name="Thompson K."/>
            <person name="VandeBerg J.L."/>
            <person name="Wade C.M."/>
            <person name="Walker J.A."/>
            <person name="Waters P.D."/>
            <person name="Webber C."/>
            <person name="Weidman J.R."/>
            <person name="Xie X."/>
            <person name="Zody M.C."/>
            <person name="Baldwin J."/>
            <person name="Abdouelleil A."/>
            <person name="Abdulkadir J."/>
            <person name="Abebe A."/>
            <person name="Abera B."/>
            <person name="Abreu J."/>
            <person name="Acer S.C."/>
            <person name="Aftuck L."/>
            <person name="Alexander A."/>
            <person name="An P."/>
            <person name="Anderson E."/>
            <person name="Anderson S."/>
            <person name="Arachi H."/>
            <person name="Azer M."/>
            <person name="Bachantsang P."/>
            <person name="Barry A."/>
            <person name="Bayul T."/>
            <person name="Berlin A."/>
            <person name="Bessette D."/>
            <person name="Bloom T."/>
            <person name="Bloom T."/>
            <person name="Boguslavskiy L."/>
            <person name="Bonnet C."/>
            <person name="Boukhgalter B."/>
            <person name="Bourzgui I."/>
            <person name="Brown A."/>
            <person name="Cahill P."/>
            <person name="Channer S."/>
            <person name="Cheshatsang Y."/>
            <person name="Chuda L."/>
            <person name="Citroen M."/>
            <person name="Collymore A."/>
            <person name="Cooke P."/>
            <person name="Costello M."/>
            <person name="D'Aco K."/>
            <person name="Daza R."/>
            <person name="De Haan G."/>
            <person name="DeGray S."/>
            <person name="DeMaso C."/>
            <person name="Dhargay N."/>
            <person name="Dooley K."/>
            <person name="Dooley E."/>
            <person name="Doricent M."/>
            <person name="Dorje P."/>
            <person name="Dorjee K."/>
            <person name="Dupes A."/>
            <person name="Elong R."/>
            <person name="Falk J."/>
            <person name="Farina A."/>
            <person name="Faro S."/>
            <person name="Ferguson D."/>
            <person name="Fisher S."/>
            <person name="Foley C.D."/>
            <person name="Franke A."/>
            <person name="Friedrich D."/>
            <person name="Gadbois L."/>
            <person name="Gearin G."/>
            <person name="Gearin C.R."/>
            <person name="Giannoukos G."/>
            <person name="Goode T."/>
            <person name="Graham J."/>
            <person name="Grandbois E."/>
            <person name="Grewal S."/>
            <person name="Gyaltsen K."/>
            <person name="Hafez N."/>
            <person name="Hagos B."/>
            <person name="Hall J."/>
            <person name="Henson C."/>
            <person name="Hollinger A."/>
            <person name="Honan T."/>
            <person name="Huard M.D."/>
            <person name="Hughes L."/>
            <person name="Hurhula B."/>
            <person name="Husby M.E."/>
            <person name="Kamat A."/>
            <person name="Kanga B."/>
            <person name="Kashin S."/>
            <person name="Khazanovich D."/>
            <person name="Kisner P."/>
            <person name="Lance K."/>
            <person name="Lara M."/>
            <person name="Lee W."/>
            <person name="Lennon N."/>
            <person name="Letendre F."/>
            <person name="LeVine R."/>
            <person name="Lipovsky A."/>
            <person name="Liu X."/>
            <person name="Liu J."/>
            <person name="Liu S."/>
            <person name="Lokyitsang T."/>
            <person name="Lokyitsang Y."/>
            <person name="Lubonja R."/>
            <person name="Lui A."/>
            <person name="MacDonald P."/>
            <person name="Magnisalis V."/>
            <person name="Maru K."/>
            <person name="Matthews C."/>
            <person name="McCusker W."/>
            <person name="McDonough S."/>
            <person name="Mehta T."/>
            <person name="Meldrim J."/>
            <person name="Meneus L."/>
            <person name="Mihai O."/>
            <person name="Mihalev A."/>
            <person name="Mihova T."/>
            <person name="Mittelman R."/>
            <person name="Mlenga V."/>
            <person name="Montmayeur A."/>
            <person name="Mulrain L."/>
            <person name="Navidi A."/>
            <person name="Naylor J."/>
            <person name="Negash T."/>
            <person name="Nguyen T."/>
            <person name="Nguyen N."/>
            <person name="Nicol R."/>
            <person name="Norbu C."/>
            <person name="Norbu N."/>
            <person name="Novod N."/>
            <person name="O'Neill B."/>
            <person name="Osman S."/>
            <person name="Markiewicz E."/>
            <person name="Oyono O.L."/>
            <person name="Patti C."/>
            <person name="Phunkhang P."/>
            <person name="Pierre F."/>
            <person name="Priest M."/>
            <person name="Raghuraman S."/>
            <person name="Rege F."/>
            <person name="Reyes R."/>
            <person name="Rise C."/>
            <person name="Rogov P."/>
            <person name="Ross K."/>
            <person name="Ryan E."/>
            <person name="Settipalli S."/>
            <person name="Shea T."/>
            <person name="Sherpa N."/>
            <person name="Shi L."/>
            <person name="Shih D."/>
            <person name="Sparrow T."/>
            <person name="Spaulding J."/>
            <person name="Stalker J."/>
            <person name="Stange-Thomann N."/>
            <person name="Stavropoulos S."/>
            <person name="Stone C."/>
            <person name="Strader C."/>
            <person name="Tesfaye S."/>
            <person name="Thomson T."/>
            <person name="Thoulutsang Y."/>
            <person name="Thoulutsang D."/>
            <person name="Topham K."/>
            <person name="Topping I."/>
            <person name="Tsamla T."/>
            <person name="Vassiliev H."/>
            <person name="Vo A."/>
            <person name="Wangchuk T."/>
            <person name="Wangdi T."/>
            <person name="Weiand M."/>
            <person name="Wilkinson J."/>
            <person name="Wilson A."/>
            <person name="Yadav S."/>
            <person name="Young G."/>
            <person name="Yu Q."/>
            <person name="Zembek L."/>
            <person name="Zhong D."/>
            <person name="Zimmer A."/>
            <person name="Zwirko Z."/>
            <person name="Jaffe D.B."/>
            <person name="Alvarez P."/>
            <person name="Brockman W."/>
            <person name="Butler J."/>
            <person name="Chin C."/>
            <person name="Gnerre S."/>
            <person name="MacCallum I."/>
            <person name="Graves J.A."/>
            <person name="Ponting C.P."/>
            <person name="Breen M."/>
            <person name="Samollow P.B."/>
            <person name="Lander E.S."/>
            <person name="Lindblad-Toh K."/>
        </authorList>
    </citation>
    <scope>NUCLEOTIDE SEQUENCE [LARGE SCALE GENOMIC DNA]</scope>
</reference>
<sequence length="81" mass="8951">MSTPTVLSLNVASILSHKSFRSVLACCIATSSKVHYIGFKAAEICATCRLGRGKCRKKCQHDEIVFGTCKHDTFCCRPRVE</sequence>
<comment type="function">
    <text evidence="6">Has antibacterial activity.</text>
</comment>
<evidence type="ECO:0000259" key="7">
    <source>
        <dbReference type="Pfam" id="PF13841"/>
    </source>
</evidence>
<keyword evidence="3 6" id="KW-0964">Secreted</keyword>
<keyword evidence="4" id="KW-0732">Signal</keyword>
<dbReference type="GeneTree" id="ENSGT00970000197562"/>
<evidence type="ECO:0000256" key="5">
    <source>
        <dbReference type="ARBA" id="ARBA00023157"/>
    </source>
</evidence>
<dbReference type="InParanoid" id="A0A5F8GH59"/>
<keyword evidence="6" id="KW-0044">Antibiotic</keyword>
<proteinExistence type="inferred from homology"/>
<evidence type="ECO:0000256" key="2">
    <source>
        <dbReference type="ARBA" id="ARBA00007371"/>
    </source>
</evidence>
<evidence type="ECO:0000313" key="9">
    <source>
        <dbReference type="Proteomes" id="UP000002280"/>
    </source>
</evidence>
<dbReference type="GO" id="GO:0042742">
    <property type="term" value="P:defense response to bacterium"/>
    <property type="evidence" value="ECO:0007669"/>
    <property type="project" value="UniProtKB-UniRule"/>
</dbReference>
<keyword evidence="6" id="KW-0211">Defensin</keyword>
<evidence type="ECO:0000256" key="1">
    <source>
        <dbReference type="ARBA" id="ARBA00004613"/>
    </source>
</evidence>
<organism evidence="8 9">
    <name type="scientific">Monodelphis domestica</name>
    <name type="common">Gray short-tailed opossum</name>
    <dbReference type="NCBI Taxonomy" id="13616"/>
    <lineage>
        <taxon>Eukaryota</taxon>
        <taxon>Metazoa</taxon>
        <taxon>Chordata</taxon>
        <taxon>Craniata</taxon>
        <taxon>Vertebrata</taxon>
        <taxon>Euteleostomi</taxon>
        <taxon>Mammalia</taxon>
        <taxon>Metatheria</taxon>
        <taxon>Didelphimorphia</taxon>
        <taxon>Didelphidae</taxon>
        <taxon>Monodelphis</taxon>
    </lineage>
</organism>
<dbReference type="AlphaFoldDB" id="A0A5F8GH59"/>
<keyword evidence="6" id="KW-0929">Antimicrobial</keyword>
<dbReference type="InterPro" id="IPR025933">
    <property type="entry name" value="Beta_defensin_dom"/>
</dbReference>
<dbReference type="Pfam" id="PF13841">
    <property type="entry name" value="Defensin_beta_2"/>
    <property type="match status" value="1"/>
</dbReference>
<dbReference type="Proteomes" id="UP000002280">
    <property type="component" value="Chromosome 1"/>
</dbReference>
<keyword evidence="5" id="KW-1015">Disulfide bond</keyword>
<name>A0A5F8GH59_MONDO</name>
<dbReference type="GO" id="GO:0045087">
    <property type="term" value="P:innate immune response"/>
    <property type="evidence" value="ECO:0007669"/>
    <property type="project" value="InterPro"/>
</dbReference>
<evidence type="ECO:0000313" key="8">
    <source>
        <dbReference type="Ensembl" id="ENSMODP00000046814.1"/>
    </source>
</evidence>
<reference evidence="8" key="3">
    <citation type="submission" date="2025-09" db="UniProtKB">
        <authorList>
            <consortium name="Ensembl"/>
        </authorList>
    </citation>
    <scope>IDENTIFICATION</scope>
</reference>
<comment type="subcellular location">
    <subcellularLocation>
        <location evidence="1 6">Secreted</location>
    </subcellularLocation>
</comment>
<comment type="similarity">
    <text evidence="2 6">Belongs to the beta-defensin family.</text>
</comment>
<evidence type="ECO:0000256" key="4">
    <source>
        <dbReference type="ARBA" id="ARBA00022729"/>
    </source>
</evidence>
<evidence type="ECO:0000256" key="6">
    <source>
        <dbReference type="RuleBase" id="RU231113"/>
    </source>
</evidence>
<dbReference type="Ensembl" id="ENSMODT00000068297.1">
    <property type="protein sequence ID" value="ENSMODP00000046814.1"/>
    <property type="gene ID" value="ENSMODG00000041359.1"/>
</dbReference>
<reference evidence="8" key="2">
    <citation type="submission" date="2025-08" db="UniProtKB">
        <authorList>
            <consortium name="Ensembl"/>
        </authorList>
    </citation>
    <scope>IDENTIFICATION</scope>
</reference>
<accession>A0A5F8GH59</accession>
<feature type="domain" description="Beta-defensin" evidence="7">
    <location>
        <begin position="47"/>
        <end position="76"/>
    </location>
</feature>
<protein>
    <recommendedName>
        <fullName evidence="6">Beta-defensin</fullName>
    </recommendedName>
</protein>